<dbReference type="Proteomes" id="UP001642540">
    <property type="component" value="Unassembled WGS sequence"/>
</dbReference>
<dbReference type="EMBL" id="CAXLJM020000023">
    <property type="protein sequence ID" value="CAL8089742.1"/>
    <property type="molecule type" value="Genomic_DNA"/>
</dbReference>
<keyword evidence="2" id="KW-1185">Reference proteome</keyword>
<comment type="caution">
    <text evidence="1">The sequence shown here is derived from an EMBL/GenBank/DDBJ whole genome shotgun (WGS) entry which is preliminary data.</text>
</comment>
<gene>
    <name evidence="1" type="ORF">ODALV1_LOCUS7462</name>
</gene>
<proteinExistence type="predicted"/>
<reference evidence="1 2" key="1">
    <citation type="submission" date="2024-08" db="EMBL/GenBank/DDBJ databases">
        <authorList>
            <person name="Cucini C."/>
            <person name="Frati F."/>
        </authorList>
    </citation>
    <scope>NUCLEOTIDE SEQUENCE [LARGE SCALE GENOMIC DNA]</scope>
</reference>
<sequence>MGVISPVVGYDIIDSKSWTPSWLFRSYVANARYAFFMDLNVSSLNSQLEWSEVSTLDVILSSFFIIISGCYEIQTYFMSLLFGICIITLWTATGTFTELIQCVKTKDCKNTSEIVLRLFSELKDFSNTINNVWDLFCFWYIIDITPFLATDLDFGLRAHDWFAAIKMFRSVFFFGYNISLSGETFRKMQWFTSWLLERKNRDVFADNMSELKLLLYELRSGPVGIGTPGFYQVNYSFGAQVSRIYFGVYYNIYVGEVNILLFV</sequence>
<organism evidence="1 2">
    <name type="scientific">Orchesella dallaii</name>
    <dbReference type="NCBI Taxonomy" id="48710"/>
    <lineage>
        <taxon>Eukaryota</taxon>
        <taxon>Metazoa</taxon>
        <taxon>Ecdysozoa</taxon>
        <taxon>Arthropoda</taxon>
        <taxon>Hexapoda</taxon>
        <taxon>Collembola</taxon>
        <taxon>Entomobryomorpha</taxon>
        <taxon>Entomobryoidea</taxon>
        <taxon>Orchesellidae</taxon>
        <taxon>Orchesellinae</taxon>
        <taxon>Orchesella</taxon>
    </lineage>
</organism>
<protein>
    <submittedName>
        <fullName evidence="1">Uncharacterized protein</fullName>
    </submittedName>
</protein>
<name>A0ABP1Q5B5_9HEXA</name>
<evidence type="ECO:0000313" key="1">
    <source>
        <dbReference type="EMBL" id="CAL8089742.1"/>
    </source>
</evidence>
<accession>A0ABP1Q5B5</accession>
<evidence type="ECO:0000313" key="2">
    <source>
        <dbReference type="Proteomes" id="UP001642540"/>
    </source>
</evidence>